<evidence type="ECO:0008006" key="3">
    <source>
        <dbReference type="Google" id="ProtNLM"/>
    </source>
</evidence>
<dbReference type="EMBL" id="CP129014">
    <property type="protein sequence ID" value="WLR44446.1"/>
    <property type="molecule type" value="Genomic_DNA"/>
</dbReference>
<keyword evidence="1" id="KW-0614">Plasmid</keyword>
<keyword evidence="2" id="KW-1185">Reference proteome</keyword>
<dbReference type="RefSeq" id="WP_226540744.1">
    <property type="nucleotide sequence ID" value="NZ_CP129014.1"/>
</dbReference>
<evidence type="ECO:0000313" key="2">
    <source>
        <dbReference type="Proteomes" id="UP001197974"/>
    </source>
</evidence>
<dbReference type="InterPro" id="IPR038692">
    <property type="entry name" value="Cthe_2751_sf"/>
</dbReference>
<gene>
    <name evidence="1" type="ORF">LC087_18865</name>
</gene>
<organism evidence="1 2">
    <name type="scientific">Bacillus carboniphilus</name>
    <dbReference type="NCBI Taxonomy" id="86663"/>
    <lineage>
        <taxon>Bacteria</taxon>
        <taxon>Bacillati</taxon>
        <taxon>Bacillota</taxon>
        <taxon>Bacilli</taxon>
        <taxon>Bacillales</taxon>
        <taxon>Bacillaceae</taxon>
        <taxon>Bacillus</taxon>
    </lineage>
</organism>
<geneLocation type="plasmid" evidence="1 2">
    <name>unnamed1</name>
</geneLocation>
<dbReference type="Gene3D" id="1.25.40.750">
    <property type="entry name" value="Domain of unknown function DUF5071"/>
    <property type="match status" value="1"/>
</dbReference>
<sequence length="156" mass="18420">MTKFLNLEDEEITYYVYNLNSQLPKETQEEAMEILSQLNNEKVHLIIPKYGKNCWENGVKILSRMGYPRNKKALPKLAELLQDRNWPGSLDAIEVFRDIGKETSTPYIERECEKALECHDYDWLEHLEFACDSLEINENDFHNKKSYISMKKLAQN</sequence>
<dbReference type="Proteomes" id="UP001197974">
    <property type="component" value="Plasmid unnamed1"/>
</dbReference>
<reference evidence="1 2" key="1">
    <citation type="submission" date="2023-06" db="EMBL/GenBank/DDBJ databases">
        <title>Five Gram-positive bacteria isolated from mangrove sediments in Shenzhen, Guangdong, China.</title>
        <authorList>
            <person name="Yu S."/>
            <person name="Zheng W."/>
            <person name="Huang Y."/>
        </authorList>
    </citation>
    <scope>NUCLEOTIDE SEQUENCE [LARGE SCALE GENOMIC DNA]</scope>
    <source>
        <strain evidence="1 2">SaN35-3</strain>
        <plasmid evidence="1 2">unnamed1</plasmid>
    </source>
</reference>
<protein>
    <recommendedName>
        <fullName evidence="3">DUF5071 domain-containing protein</fullName>
    </recommendedName>
</protein>
<evidence type="ECO:0000313" key="1">
    <source>
        <dbReference type="EMBL" id="WLR44446.1"/>
    </source>
</evidence>
<proteinExistence type="predicted"/>
<name>A0ABY9K3F5_9BACI</name>
<accession>A0ABY9K3F5</accession>